<reference evidence="3" key="1">
    <citation type="journal article" date="2019" name="Int. J. Syst. Evol. Microbiol.">
        <title>The Global Catalogue of Microorganisms (GCM) 10K type strain sequencing project: providing services to taxonomists for standard genome sequencing and annotation.</title>
        <authorList>
            <consortium name="The Broad Institute Genomics Platform"/>
            <consortium name="The Broad Institute Genome Sequencing Center for Infectious Disease"/>
            <person name="Wu L."/>
            <person name="Ma J."/>
        </authorList>
    </citation>
    <scope>NUCLEOTIDE SEQUENCE [LARGE SCALE GENOMIC DNA]</scope>
    <source>
        <strain evidence="3">CCUG 66188</strain>
    </source>
</reference>
<feature type="domain" description="AMP-dependent synthetase/ligase" evidence="1">
    <location>
        <begin position="4"/>
        <end position="73"/>
    </location>
</feature>
<keyword evidence="3" id="KW-1185">Reference proteome</keyword>
<dbReference type="InterPro" id="IPR000873">
    <property type="entry name" value="AMP-dep_synth/lig_dom"/>
</dbReference>
<sequence length="95" mass="10189">MAAGAAKVAGALTHAGIRPEERAAMLVLDQIEFPQIFWGAIKAGVVPVPLNTLLATPVYDAILRDSRAAILFVSAPCGRWWPPPSPITPGCARWW</sequence>
<name>A0ABW2B892_9RHOB</name>
<evidence type="ECO:0000259" key="1">
    <source>
        <dbReference type="Pfam" id="PF00501"/>
    </source>
</evidence>
<gene>
    <name evidence="2" type="ORF">ACFQFQ_18525</name>
</gene>
<protein>
    <submittedName>
        <fullName evidence="2">AMP-binding protein</fullName>
    </submittedName>
</protein>
<dbReference type="Gene3D" id="3.40.50.980">
    <property type="match status" value="1"/>
</dbReference>
<dbReference type="SUPFAM" id="SSF56801">
    <property type="entry name" value="Acetyl-CoA synthetase-like"/>
    <property type="match status" value="1"/>
</dbReference>
<dbReference type="Proteomes" id="UP001596353">
    <property type="component" value="Unassembled WGS sequence"/>
</dbReference>
<proteinExistence type="predicted"/>
<dbReference type="Pfam" id="PF00501">
    <property type="entry name" value="AMP-binding"/>
    <property type="match status" value="1"/>
</dbReference>
<evidence type="ECO:0000313" key="2">
    <source>
        <dbReference type="EMBL" id="MFC6761033.1"/>
    </source>
</evidence>
<comment type="caution">
    <text evidence="2">The sequence shown here is derived from an EMBL/GenBank/DDBJ whole genome shotgun (WGS) entry which is preliminary data.</text>
</comment>
<organism evidence="2 3">
    <name type="scientific">Sulfitobacter porphyrae</name>
    <dbReference type="NCBI Taxonomy" id="1246864"/>
    <lineage>
        <taxon>Bacteria</taxon>
        <taxon>Pseudomonadati</taxon>
        <taxon>Pseudomonadota</taxon>
        <taxon>Alphaproteobacteria</taxon>
        <taxon>Rhodobacterales</taxon>
        <taxon>Roseobacteraceae</taxon>
        <taxon>Sulfitobacter</taxon>
    </lineage>
</organism>
<evidence type="ECO:0000313" key="3">
    <source>
        <dbReference type="Proteomes" id="UP001596353"/>
    </source>
</evidence>
<accession>A0ABW2B892</accession>
<dbReference type="EMBL" id="JBHSWG010000001">
    <property type="protein sequence ID" value="MFC6761033.1"/>
    <property type="molecule type" value="Genomic_DNA"/>
</dbReference>